<comment type="similarity">
    <text evidence="1">Belongs to the polysaccharide synthase family.</text>
</comment>
<evidence type="ECO:0000259" key="3">
    <source>
        <dbReference type="Pfam" id="PF02719"/>
    </source>
</evidence>
<dbReference type="Gene3D" id="3.40.50.720">
    <property type="entry name" value="NAD(P)-binding Rossmann-like Domain"/>
    <property type="match status" value="2"/>
</dbReference>
<dbReference type="InterPro" id="IPR036291">
    <property type="entry name" value="NAD(P)-bd_dom_sf"/>
</dbReference>
<reference evidence="4 5" key="1">
    <citation type="submission" date="2021-05" db="EMBL/GenBank/DDBJ databases">
        <title>Croceibacterium sp. LX-88 genome sequence.</title>
        <authorList>
            <person name="Luo X."/>
        </authorList>
    </citation>
    <scope>NUCLEOTIDE SEQUENCE [LARGE SCALE GENOMIC DNA]</scope>
    <source>
        <strain evidence="4 5">LX-88</strain>
    </source>
</reference>
<dbReference type="RefSeq" id="WP_214535413.1">
    <property type="nucleotide sequence ID" value="NZ_JAHFVK010000001.1"/>
</dbReference>
<accession>A0ABS5W4B3</accession>
<evidence type="ECO:0000313" key="4">
    <source>
        <dbReference type="EMBL" id="MBT2134055.1"/>
    </source>
</evidence>
<name>A0ABS5W4B3_9SPHN</name>
<dbReference type="InterPro" id="IPR051203">
    <property type="entry name" value="Polysaccharide_Synthase-Rel"/>
</dbReference>
<feature type="transmembrane region" description="Helical" evidence="2">
    <location>
        <begin position="28"/>
        <end position="50"/>
    </location>
</feature>
<evidence type="ECO:0000256" key="1">
    <source>
        <dbReference type="ARBA" id="ARBA00007430"/>
    </source>
</evidence>
<dbReference type="Pfam" id="PF02719">
    <property type="entry name" value="Polysacc_synt_2"/>
    <property type="match status" value="1"/>
</dbReference>
<feature type="domain" description="Polysaccharide biosynthesis protein CapD-like" evidence="3">
    <location>
        <begin position="288"/>
        <end position="578"/>
    </location>
</feature>
<organism evidence="4 5">
    <name type="scientific">Croceibacterium selenioxidans</name>
    <dbReference type="NCBI Taxonomy" id="2838833"/>
    <lineage>
        <taxon>Bacteria</taxon>
        <taxon>Pseudomonadati</taxon>
        <taxon>Pseudomonadota</taxon>
        <taxon>Alphaproteobacteria</taxon>
        <taxon>Sphingomonadales</taxon>
        <taxon>Erythrobacteraceae</taxon>
        <taxon>Croceibacterium</taxon>
    </lineage>
</organism>
<keyword evidence="2" id="KW-1133">Transmembrane helix</keyword>
<proteinExistence type="inferred from homology"/>
<sequence length="647" mass="71034">MVDYLAVVFGLVIMASQSNSPDVARVMTQWWIALPFGSIVVGVLYVSGIYRRSWRYYGFWHALTLVGVLIVGLGLAWAGSFAIPVVRALGRGVVPLAFDHMMFTTAALMALRASRRIVREWLSGAGPSVALRSNADGTRWAILVGSPQWALSVIQLLRAEEEPSFRIAGVLLPSISDTLNRLAGVPVLGSHDMLVEVVAALEQRDQRPSLVIACDDGTHLSHREMARLSHRARQLGLDLSRIRDCWSHILQSPSTSGPGEISVKKLLGRNEYEMDGELISREVGGNRVLVTGAGGTIGGELCWQLASFRPSKLILLEHSEYQLYTIEMRLREAYPDVEIHAELCSVYDQDEVRRVFAKHRPDIVYHAAALKHVPIVEMNPCAGVQTNIIGTKTIADAVCEFSAKAMIQISTDKAVNPVGMMGATKRVGELYCQALDMCGADDEEAPRFMTVRFGNVLGSSGSVVPLFRRQLEEGKPLTVTHPDIERFFMTVREAVQLILQSSSSSLNYETPRGTIFVLDMGNPVKIVDLACRMIRLYGLEPETDVPIEFVGVRPGEKLFEELFDNCEEQVESGIKGIFEALSQPIPLPFITKSIDRLARAVAQGDQAEARTITHNLTKIPASGATFDIFTAPAGGRSPNSNEKAIPL</sequence>
<dbReference type="PANTHER" id="PTHR43318:SF1">
    <property type="entry name" value="POLYSACCHARIDE BIOSYNTHESIS PROTEIN EPSC-RELATED"/>
    <property type="match status" value="1"/>
</dbReference>
<gene>
    <name evidence="4" type="ORF">KK137_06880</name>
</gene>
<dbReference type="PANTHER" id="PTHR43318">
    <property type="entry name" value="UDP-N-ACETYLGLUCOSAMINE 4,6-DEHYDRATASE"/>
    <property type="match status" value="1"/>
</dbReference>
<keyword evidence="5" id="KW-1185">Reference proteome</keyword>
<evidence type="ECO:0000256" key="2">
    <source>
        <dbReference type="SAM" id="Phobius"/>
    </source>
</evidence>
<comment type="caution">
    <text evidence="4">The sequence shown here is derived from an EMBL/GenBank/DDBJ whole genome shotgun (WGS) entry which is preliminary data.</text>
</comment>
<dbReference type="InterPro" id="IPR003869">
    <property type="entry name" value="Polysac_CapD-like"/>
</dbReference>
<evidence type="ECO:0000313" key="5">
    <source>
        <dbReference type="Proteomes" id="UP000811255"/>
    </source>
</evidence>
<dbReference type="Proteomes" id="UP000811255">
    <property type="component" value="Unassembled WGS sequence"/>
</dbReference>
<dbReference type="SUPFAM" id="SSF51735">
    <property type="entry name" value="NAD(P)-binding Rossmann-fold domains"/>
    <property type="match status" value="1"/>
</dbReference>
<dbReference type="EMBL" id="JAHFVK010000001">
    <property type="protein sequence ID" value="MBT2134055.1"/>
    <property type="molecule type" value="Genomic_DNA"/>
</dbReference>
<keyword evidence="2" id="KW-0812">Transmembrane</keyword>
<keyword evidence="2" id="KW-0472">Membrane</keyword>
<protein>
    <submittedName>
        <fullName evidence="4">Polysaccharide biosynthesis protein</fullName>
    </submittedName>
</protein>
<dbReference type="CDD" id="cd05237">
    <property type="entry name" value="UDP_invert_4-6DH_SDR_e"/>
    <property type="match status" value="1"/>
</dbReference>
<feature type="transmembrane region" description="Helical" evidence="2">
    <location>
        <begin position="62"/>
        <end position="86"/>
    </location>
</feature>